<dbReference type="EMBL" id="FOHX01000006">
    <property type="protein sequence ID" value="SEU16667.1"/>
    <property type="molecule type" value="Genomic_DNA"/>
</dbReference>
<dbReference type="InterPro" id="IPR043137">
    <property type="entry name" value="GGT_ssub_C"/>
</dbReference>
<dbReference type="Pfam" id="PF01019">
    <property type="entry name" value="G_glu_transpept"/>
    <property type="match status" value="1"/>
</dbReference>
<dbReference type="GO" id="GO:0016787">
    <property type="term" value="F:hydrolase activity"/>
    <property type="evidence" value="ECO:0007669"/>
    <property type="project" value="UniProtKB-KW"/>
</dbReference>
<dbReference type="SUPFAM" id="SSF56235">
    <property type="entry name" value="N-terminal nucleophile aminohydrolases (Ntn hydrolases)"/>
    <property type="match status" value="1"/>
</dbReference>
<evidence type="ECO:0000313" key="2">
    <source>
        <dbReference type="EMBL" id="SEU16667.1"/>
    </source>
</evidence>
<protein>
    <submittedName>
        <fullName evidence="2">Gamma-glutamyltranspeptidase / glutathione hydrolase</fullName>
    </submittedName>
</protein>
<dbReference type="PANTHER" id="PTHR43881:SF1">
    <property type="entry name" value="GAMMA-GLUTAMYLTRANSPEPTIDASE (AFU_ORTHOLOGUE AFUA_4G13580)"/>
    <property type="match status" value="1"/>
</dbReference>
<dbReference type="AlphaFoldDB" id="A0A1I0K049"/>
<dbReference type="Proteomes" id="UP000199361">
    <property type="component" value="Unassembled WGS sequence"/>
</dbReference>
<organism evidence="2 3">
    <name type="scientific">Nonomuraea wenchangensis</name>
    <dbReference type="NCBI Taxonomy" id="568860"/>
    <lineage>
        <taxon>Bacteria</taxon>
        <taxon>Bacillati</taxon>
        <taxon>Actinomycetota</taxon>
        <taxon>Actinomycetes</taxon>
        <taxon>Streptosporangiales</taxon>
        <taxon>Streptosporangiaceae</taxon>
        <taxon>Nonomuraea</taxon>
    </lineage>
</organism>
<feature type="region of interest" description="Disordered" evidence="1">
    <location>
        <begin position="376"/>
        <end position="409"/>
    </location>
</feature>
<dbReference type="STRING" id="568860.SAMN05421811_106467"/>
<dbReference type="InterPro" id="IPR043138">
    <property type="entry name" value="GGT_lsub"/>
</dbReference>
<sequence length="615" mass="65033">MAPSYTVSGPSAGEREEGETLFTTRPELTGDFGMVAGTHWLASATGMSVLERGGNAFDAAVAAGFVLQVAEPHLNGPGGEVPILLWSEAEQKTHVVCGQGVAPAAATIERFRELGLDVVPGTGLLAATVPGAFGGWMRLLERWGTWRLADVLAPAIHYAEHGVPVLERVSATITAVEGMFTADWPTSAATWLPGGRVPEPGSRLANPVLAATYRRIVAEAEAASGTREGQLAAARHTWYEGFVAEAIADFSATTAWRDSSGEVHGGLLTGDDLAGWSATTEEPVSFDYRGHTVFKTGPWGQGPVFLQQLALLDGVNLDAMGYLSADYVHTVTEAAKLAFADREAWYGDADVPLAGLLDPAYNAARRALIGPRASLDLLPGSPGGREPRLPVLPGSKVPAPEGVGEPTVDTAGLERTLPDGQVRGDTCHVDVVDRWGNMVSATPSGGWLQSSPTVPALGFCLGTRAQMFWLQEGLPSSLRPGARPRTTLSPSFALKDGRPWLAFGTPGGDQQDQWSLNFFLALVHGGLNLQEAIDAPMFHSEHFPSSFFPRGSRPGVLHVEERLDAGVVAELRRRGHEVEVQGPWSLGRLSAVARDGGFLKAAANPRGAQGYAAGR</sequence>
<evidence type="ECO:0000256" key="1">
    <source>
        <dbReference type="SAM" id="MobiDB-lite"/>
    </source>
</evidence>
<reference evidence="2 3" key="1">
    <citation type="submission" date="2016-10" db="EMBL/GenBank/DDBJ databases">
        <authorList>
            <person name="de Groot N.N."/>
        </authorList>
    </citation>
    <scope>NUCLEOTIDE SEQUENCE [LARGE SCALE GENOMIC DNA]</scope>
    <source>
        <strain evidence="2 3">CGMCC 4.5598</strain>
    </source>
</reference>
<keyword evidence="3" id="KW-1185">Reference proteome</keyword>
<dbReference type="Gene3D" id="3.60.20.40">
    <property type="match status" value="1"/>
</dbReference>
<proteinExistence type="predicted"/>
<evidence type="ECO:0000313" key="3">
    <source>
        <dbReference type="Proteomes" id="UP000199361"/>
    </source>
</evidence>
<dbReference type="InterPro" id="IPR052896">
    <property type="entry name" value="GGT-like_enzyme"/>
</dbReference>
<dbReference type="PANTHER" id="PTHR43881">
    <property type="entry name" value="GAMMA-GLUTAMYLTRANSPEPTIDASE (AFU_ORTHOLOGUE AFUA_4G13580)"/>
    <property type="match status" value="1"/>
</dbReference>
<keyword evidence="2" id="KW-0378">Hydrolase</keyword>
<dbReference type="PRINTS" id="PR01210">
    <property type="entry name" value="GGTRANSPTASE"/>
</dbReference>
<name>A0A1I0K049_9ACTN</name>
<gene>
    <name evidence="2" type="ORF">SAMN05421811_106467</name>
</gene>
<dbReference type="InterPro" id="IPR029055">
    <property type="entry name" value="Ntn_hydrolases_N"/>
</dbReference>
<dbReference type="Gene3D" id="1.10.246.130">
    <property type="match status" value="1"/>
</dbReference>
<accession>A0A1I0K049</accession>
<feature type="region of interest" description="Disordered" evidence="1">
    <location>
        <begin position="1"/>
        <end position="20"/>
    </location>
</feature>